<protein>
    <submittedName>
        <fullName evidence="1">Uncharacterized protein</fullName>
    </submittedName>
</protein>
<keyword evidence="2" id="KW-1185">Reference proteome</keyword>
<comment type="caution">
    <text evidence="1">The sequence shown here is derived from an EMBL/GenBank/DDBJ whole genome shotgun (WGS) entry which is preliminary data.</text>
</comment>
<dbReference type="Proteomes" id="UP001196843">
    <property type="component" value="Unassembled WGS sequence"/>
</dbReference>
<dbReference type="RefSeq" id="WP_220301512.1">
    <property type="nucleotide sequence ID" value="NZ_JAEUAW010000011.1"/>
</dbReference>
<evidence type="ECO:0000313" key="2">
    <source>
        <dbReference type="Proteomes" id="UP001196843"/>
    </source>
</evidence>
<accession>A0ABS7HQV8</accession>
<name>A0ABS7HQV8_9MICO</name>
<sequence length="55" mass="5538">MAALIIGIVLAVTQSAWWLVAIPIGAIVGAAVHFLGLGTMFAAEQEASDGEDNAG</sequence>
<proteinExistence type="predicted"/>
<dbReference type="EMBL" id="JAEUAW010000011">
    <property type="protein sequence ID" value="MBW9094800.1"/>
    <property type="molecule type" value="Genomic_DNA"/>
</dbReference>
<gene>
    <name evidence="1" type="ORF">JNB62_13990</name>
</gene>
<organism evidence="1 2">
    <name type="scientific">Microbacterium jejuense</name>
    <dbReference type="NCBI Taxonomy" id="1263637"/>
    <lineage>
        <taxon>Bacteria</taxon>
        <taxon>Bacillati</taxon>
        <taxon>Actinomycetota</taxon>
        <taxon>Actinomycetes</taxon>
        <taxon>Micrococcales</taxon>
        <taxon>Microbacteriaceae</taxon>
        <taxon>Microbacterium</taxon>
    </lineage>
</organism>
<evidence type="ECO:0000313" key="1">
    <source>
        <dbReference type="EMBL" id="MBW9094800.1"/>
    </source>
</evidence>
<reference evidence="1 2" key="1">
    <citation type="journal article" date="2021" name="MBio">
        <title>Poor Competitiveness of Bradyrhizobium in Pigeon Pea Root Colonization in Indian Soils.</title>
        <authorList>
            <person name="Chalasani D."/>
            <person name="Basu A."/>
            <person name="Pullabhotla S.V.S.R.N."/>
            <person name="Jorrin B."/>
            <person name="Neal A.L."/>
            <person name="Poole P.S."/>
            <person name="Podile A.R."/>
            <person name="Tkacz A."/>
        </authorList>
    </citation>
    <scope>NUCLEOTIDE SEQUENCE [LARGE SCALE GENOMIC DNA]</scope>
    <source>
        <strain evidence="1 2">HU14</strain>
    </source>
</reference>